<sequence>MARISKLKAAKFNVHALIKLQAAIEKDPEIDLTAKLLLSYSASNICYGEDDIRTSICLSDSAEIIFFLSDTVQSLFGMFNSAEMQPKVVWKEFFACQKMAVRNLDDTTEYIILVYLYQRKLNIAAPKPFSLIRLNDILLIFITYLHSTTLAEVWPSLTTAQKISIKKQLILILNDLRSLPYETGNPFGEIRGEGCKDIRRHLQQSSKPIVTVDEFEDFLFSSNRAGGGVFVELLRQLFPKYSGYYSEYYEAIRCINCMASYEENDWYLFIPDCVLSKRYMDWWLLDRAREVRDV</sequence>
<protein>
    <submittedName>
        <fullName evidence="1">Uncharacterized protein</fullName>
    </submittedName>
</protein>
<keyword evidence="2" id="KW-1185">Reference proteome</keyword>
<dbReference type="VEuPathDB" id="FungiDB:BO72DRAFT_515681"/>
<gene>
    <name evidence="1" type="ORF">BO72DRAFT_515681</name>
</gene>
<evidence type="ECO:0000313" key="2">
    <source>
        <dbReference type="Proteomes" id="UP000249789"/>
    </source>
</evidence>
<dbReference type="EMBL" id="KZ824667">
    <property type="protein sequence ID" value="RAK74524.1"/>
    <property type="molecule type" value="Genomic_DNA"/>
</dbReference>
<dbReference type="OrthoDB" id="2906425at2759"/>
<reference evidence="1 2" key="1">
    <citation type="submission" date="2018-02" db="EMBL/GenBank/DDBJ databases">
        <title>The genomes of Aspergillus section Nigri reveals drivers in fungal speciation.</title>
        <authorList>
            <consortium name="DOE Joint Genome Institute"/>
            <person name="Vesth T.C."/>
            <person name="Nybo J."/>
            <person name="Theobald S."/>
            <person name="Brandl J."/>
            <person name="Frisvad J.C."/>
            <person name="Nielsen K.F."/>
            <person name="Lyhne E.K."/>
            <person name="Kogle M.E."/>
            <person name="Kuo A."/>
            <person name="Riley R."/>
            <person name="Clum A."/>
            <person name="Nolan M."/>
            <person name="Lipzen A."/>
            <person name="Salamov A."/>
            <person name="Henrissat B."/>
            <person name="Wiebenga A."/>
            <person name="De vries R.P."/>
            <person name="Grigoriev I.V."/>
            <person name="Mortensen U.H."/>
            <person name="Andersen M.R."/>
            <person name="Baker S.E."/>
        </authorList>
    </citation>
    <scope>NUCLEOTIDE SEQUENCE [LARGE SCALE GENOMIC DNA]</scope>
    <source>
        <strain evidence="1 2">CBS 313.89</strain>
    </source>
</reference>
<dbReference type="AlphaFoldDB" id="A0A8G1VZ05"/>
<dbReference type="Proteomes" id="UP000249789">
    <property type="component" value="Unassembled WGS sequence"/>
</dbReference>
<organism evidence="1 2">
    <name type="scientific">Aspergillus fijiensis CBS 313.89</name>
    <dbReference type="NCBI Taxonomy" id="1448319"/>
    <lineage>
        <taxon>Eukaryota</taxon>
        <taxon>Fungi</taxon>
        <taxon>Dikarya</taxon>
        <taxon>Ascomycota</taxon>
        <taxon>Pezizomycotina</taxon>
        <taxon>Eurotiomycetes</taxon>
        <taxon>Eurotiomycetidae</taxon>
        <taxon>Eurotiales</taxon>
        <taxon>Aspergillaceae</taxon>
        <taxon>Aspergillus</taxon>
    </lineage>
</organism>
<dbReference type="GeneID" id="63866889"/>
<name>A0A8G1VZ05_9EURO</name>
<proteinExistence type="predicted"/>
<accession>A0A8G1VZ05</accession>
<dbReference type="RefSeq" id="XP_040798534.1">
    <property type="nucleotide sequence ID" value="XM_040949555.1"/>
</dbReference>
<evidence type="ECO:0000313" key="1">
    <source>
        <dbReference type="EMBL" id="RAK74524.1"/>
    </source>
</evidence>